<name>D6Z8Q2_SEGRD</name>
<keyword evidence="3" id="KW-1185">Reference proteome</keyword>
<evidence type="ECO:0000313" key="2">
    <source>
        <dbReference type="EMBL" id="ADG98332.1"/>
    </source>
</evidence>
<dbReference type="HOGENOM" id="CLU_2119418_0_0_11"/>
<dbReference type="AlphaFoldDB" id="D6Z8Q2"/>
<evidence type="ECO:0000313" key="3">
    <source>
        <dbReference type="Proteomes" id="UP000002247"/>
    </source>
</evidence>
<proteinExistence type="predicted"/>
<sequence length="114" mass="12354">MQGARFEPWIHFGWASVSANILLRRGLDKIPGAKWRMRRRKACAAPCAHHGSTVGGAAEPSPASEPHGLRNAPLNRTGEHRAHRQLGRVENTKSAYACALVFATSLPRCSTAST</sequence>
<reference evidence="2 3" key="1">
    <citation type="journal article" date="2010" name="Stand. Genomic Sci.">
        <title>Complete genome sequence of Segniliparus rotundus type strain (CDC 1076).</title>
        <authorList>
            <person name="Sikorski J."/>
            <person name="Lapidus A."/>
            <person name="Copeland A."/>
            <person name="Misra M."/>
            <person name="Glavina Del Rio T."/>
            <person name="Nolan M."/>
            <person name="Lucas S."/>
            <person name="Chen F."/>
            <person name="Tice H."/>
            <person name="Cheng J.F."/>
            <person name="Jando M."/>
            <person name="Schneider S."/>
            <person name="Bruce D."/>
            <person name="Goodwin L."/>
            <person name="Pitluck S."/>
            <person name="Liolios K."/>
            <person name="Mikhailova N."/>
            <person name="Pati A."/>
            <person name="Ivanova N."/>
            <person name="Mavromatis K."/>
            <person name="Chen A."/>
            <person name="Palaniappan K."/>
            <person name="Chertkov O."/>
            <person name="Land M."/>
            <person name="Hauser L."/>
            <person name="Chang Y.J."/>
            <person name="Jeffries C.D."/>
            <person name="Brettin T."/>
            <person name="Detter J.C."/>
            <person name="Han C."/>
            <person name="Rohde M."/>
            <person name="Goker M."/>
            <person name="Bristow J."/>
            <person name="Eisen J.A."/>
            <person name="Markowitz V."/>
            <person name="Hugenholtz P."/>
            <person name="Kyrpides N.C."/>
            <person name="Klenk H.P."/>
        </authorList>
    </citation>
    <scope>NUCLEOTIDE SEQUENCE [LARGE SCALE GENOMIC DNA]</scope>
    <source>
        <strain evidence="3">ATCC BAA-972 / CDC 1076 / CIP 108378 / DSM 44985 / JCM 13578</strain>
    </source>
</reference>
<dbReference type="KEGG" id="srt:Srot_1872"/>
<dbReference type="Proteomes" id="UP000002247">
    <property type="component" value="Chromosome"/>
</dbReference>
<evidence type="ECO:0000256" key="1">
    <source>
        <dbReference type="SAM" id="MobiDB-lite"/>
    </source>
</evidence>
<gene>
    <name evidence="2" type="ordered locus">Srot_1872</name>
</gene>
<feature type="region of interest" description="Disordered" evidence="1">
    <location>
        <begin position="49"/>
        <end position="88"/>
    </location>
</feature>
<organism evidence="2 3">
    <name type="scientific">Segniliparus rotundus (strain ATCC BAA-972 / CDC 1076 / CIP 108378 / DSM 44985 / JCM 13578)</name>
    <dbReference type="NCBI Taxonomy" id="640132"/>
    <lineage>
        <taxon>Bacteria</taxon>
        <taxon>Bacillati</taxon>
        <taxon>Actinomycetota</taxon>
        <taxon>Actinomycetes</taxon>
        <taxon>Mycobacteriales</taxon>
        <taxon>Segniliparaceae</taxon>
        <taxon>Segniliparus</taxon>
    </lineage>
</organism>
<dbReference type="EMBL" id="CP001958">
    <property type="protein sequence ID" value="ADG98332.1"/>
    <property type="molecule type" value="Genomic_DNA"/>
</dbReference>
<accession>D6Z8Q2</accession>
<protein>
    <submittedName>
        <fullName evidence="2">Uncharacterized protein</fullName>
    </submittedName>
</protein>